<dbReference type="Proteomes" id="UP000001861">
    <property type="component" value="Unassembled WGS sequence"/>
</dbReference>
<dbReference type="GeneID" id="6018247"/>
<feature type="compositionally biased region" description="Low complexity" evidence="1">
    <location>
        <begin position="411"/>
        <end position="420"/>
    </location>
</feature>
<protein>
    <submittedName>
        <fullName evidence="3">Uncharacterized protein</fullName>
    </submittedName>
</protein>
<keyword evidence="4" id="KW-1185">Reference proteome</keyword>
<dbReference type="CDD" id="cd12087">
    <property type="entry name" value="TM_EGFR-like"/>
    <property type="match status" value="1"/>
</dbReference>
<feature type="compositionally biased region" description="Low complexity" evidence="1">
    <location>
        <begin position="460"/>
        <end position="471"/>
    </location>
</feature>
<evidence type="ECO:0000256" key="2">
    <source>
        <dbReference type="SAM" id="Phobius"/>
    </source>
</evidence>
<proteinExistence type="predicted"/>
<name>A8PIA9_COPC7</name>
<feature type="compositionally biased region" description="Polar residues" evidence="1">
    <location>
        <begin position="472"/>
        <end position="481"/>
    </location>
</feature>
<keyword evidence="2" id="KW-0472">Membrane</keyword>
<keyword evidence="2" id="KW-1133">Transmembrane helix</keyword>
<keyword evidence="2" id="KW-0812">Transmembrane</keyword>
<dbReference type="AlphaFoldDB" id="A8PIA9"/>
<dbReference type="VEuPathDB" id="FungiDB:CC1G_13275"/>
<dbReference type="KEGG" id="cci:CC1G_13275"/>
<feature type="compositionally biased region" description="Polar residues" evidence="1">
    <location>
        <begin position="434"/>
        <end position="449"/>
    </location>
</feature>
<dbReference type="OMA" id="THPLISW"/>
<dbReference type="EMBL" id="AACS02000029">
    <property type="protein sequence ID" value="EAU80274.2"/>
    <property type="molecule type" value="Genomic_DNA"/>
</dbReference>
<sequence>MVDDTHPLISWAGQWKTTLDTVEDAYSRNGQVYGGSQHVTTSTGFMSFVFRGSQVAVHGTSYANQTDPAWSCSVNNVRYDPPRGSMGEKKDYWPICNVALNDEGPHVITIDANATEEHPFHVDFIRYQPVWEDCETLHPTVVLDNTDPAITYDSGNWKSYVYKNETMLTVDRGARATVEFHGTKATWVGWIISSYPAGASTGTWSIDGGGPVQFEIPGLPSDANETLYFQNFFETPRLRSRGPHKLVVTHMGPSAPLTLDHLIIEDGDIDVPPGEAKVIGSAAGGMDSSTPVGTILGGVVGGLTFLAVCALLTFFAIRRQKKKHRMANEDLPLITPLMPPENDDTSTSQGPSPRRSGMLPSQRVRYPYQPQPSPGMMPTKPSLSSVPTSNNSAVPMLYTKATNPNFSRTWSSPKSSAFSSHHSRQHSFPPYPQPQSTVHGHDSNTSSYYRGSGGYPAGLRQHQQRQYRQSQVLPNPTTPSSLRHALPKSMVDLRGSQWTAGGGGASSNPDADSFPMHPMDRTRHTKSTPFKVRIIQQHPLGKDCTGAIG</sequence>
<gene>
    <name evidence="3" type="ORF">CC1G_13275</name>
</gene>
<comment type="caution">
    <text evidence="3">The sequence shown here is derived from an EMBL/GenBank/DDBJ whole genome shotgun (WGS) entry which is preliminary data.</text>
</comment>
<feature type="region of interest" description="Disordered" evidence="1">
    <location>
        <begin position="409"/>
        <end position="524"/>
    </location>
</feature>
<accession>A8PIA9</accession>
<evidence type="ECO:0000256" key="1">
    <source>
        <dbReference type="SAM" id="MobiDB-lite"/>
    </source>
</evidence>
<feature type="region of interest" description="Disordered" evidence="1">
    <location>
        <begin position="328"/>
        <end position="389"/>
    </location>
</feature>
<dbReference type="HOGENOM" id="CLU_036313_2_0_1"/>
<feature type="transmembrane region" description="Helical" evidence="2">
    <location>
        <begin position="295"/>
        <end position="317"/>
    </location>
</feature>
<organism evidence="3 4">
    <name type="scientific">Coprinopsis cinerea (strain Okayama-7 / 130 / ATCC MYA-4618 / FGSC 9003)</name>
    <name type="common">Inky cap fungus</name>
    <name type="synonym">Hormographiella aspergillata</name>
    <dbReference type="NCBI Taxonomy" id="240176"/>
    <lineage>
        <taxon>Eukaryota</taxon>
        <taxon>Fungi</taxon>
        <taxon>Dikarya</taxon>
        <taxon>Basidiomycota</taxon>
        <taxon>Agaricomycotina</taxon>
        <taxon>Agaricomycetes</taxon>
        <taxon>Agaricomycetidae</taxon>
        <taxon>Agaricales</taxon>
        <taxon>Agaricineae</taxon>
        <taxon>Psathyrellaceae</taxon>
        <taxon>Coprinopsis</taxon>
    </lineage>
</organism>
<evidence type="ECO:0000313" key="3">
    <source>
        <dbReference type="EMBL" id="EAU80274.2"/>
    </source>
</evidence>
<dbReference type="OrthoDB" id="3052647at2759"/>
<dbReference type="Gene3D" id="2.60.120.260">
    <property type="entry name" value="Galactose-binding domain-like"/>
    <property type="match status" value="1"/>
</dbReference>
<dbReference type="InParanoid" id="A8PIA9"/>
<reference evidence="3 4" key="1">
    <citation type="journal article" date="2010" name="Proc. Natl. Acad. Sci. U.S.A.">
        <title>Insights into evolution of multicellular fungi from the assembled chromosomes of the mushroom Coprinopsis cinerea (Coprinus cinereus).</title>
        <authorList>
            <person name="Stajich J.E."/>
            <person name="Wilke S.K."/>
            <person name="Ahren D."/>
            <person name="Au C.H."/>
            <person name="Birren B.W."/>
            <person name="Borodovsky M."/>
            <person name="Burns C."/>
            <person name="Canback B."/>
            <person name="Casselton L.A."/>
            <person name="Cheng C.K."/>
            <person name="Deng J."/>
            <person name="Dietrich F.S."/>
            <person name="Fargo D.C."/>
            <person name="Farman M.L."/>
            <person name="Gathman A.C."/>
            <person name="Goldberg J."/>
            <person name="Guigo R."/>
            <person name="Hoegger P.J."/>
            <person name="Hooker J.B."/>
            <person name="Huggins A."/>
            <person name="James T.Y."/>
            <person name="Kamada T."/>
            <person name="Kilaru S."/>
            <person name="Kodira C."/>
            <person name="Kues U."/>
            <person name="Kupfer D."/>
            <person name="Kwan H.S."/>
            <person name="Lomsadze A."/>
            <person name="Li W."/>
            <person name="Lilly W.W."/>
            <person name="Ma L.J."/>
            <person name="Mackey A.J."/>
            <person name="Manning G."/>
            <person name="Martin F."/>
            <person name="Muraguchi H."/>
            <person name="Natvig D.O."/>
            <person name="Palmerini H."/>
            <person name="Ramesh M.A."/>
            <person name="Rehmeyer C.J."/>
            <person name="Roe B.A."/>
            <person name="Shenoy N."/>
            <person name="Stanke M."/>
            <person name="Ter-Hovhannisyan V."/>
            <person name="Tunlid A."/>
            <person name="Velagapudi R."/>
            <person name="Vision T.J."/>
            <person name="Zeng Q."/>
            <person name="Zolan M.E."/>
            <person name="Pukkila P.J."/>
        </authorList>
    </citation>
    <scope>NUCLEOTIDE SEQUENCE [LARGE SCALE GENOMIC DNA]</scope>
    <source>
        <strain evidence="4">Okayama-7 / 130 / ATCC MYA-4618 / FGSC 9003</strain>
    </source>
</reference>
<dbReference type="RefSeq" id="XP_001841543.2">
    <property type="nucleotide sequence ID" value="XM_001841491.2"/>
</dbReference>
<evidence type="ECO:0000313" key="4">
    <source>
        <dbReference type="Proteomes" id="UP000001861"/>
    </source>
</evidence>